<dbReference type="InterPro" id="IPR050994">
    <property type="entry name" value="At_inactive_RLKs"/>
</dbReference>
<dbReference type="EMBL" id="CACTIH010002239">
    <property type="protein sequence ID" value="CAA2975180.1"/>
    <property type="molecule type" value="Genomic_DNA"/>
</dbReference>
<keyword evidence="1" id="KW-0808">Transferase</keyword>
<feature type="non-terminal residue" evidence="1">
    <location>
        <position position="89"/>
    </location>
</feature>
<gene>
    <name evidence="1" type="ORF">OLEA9_A050394</name>
</gene>
<organism evidence="1 2">
    <name type="scientific">Olea europaea subsp. europaea</name>
    <dbReference type="NCBI Taxonomy" id="158383"/>
    <lineage>
        <taxon>Eukaryota</taxon>
        <taxon>Viridiplantae</taxon>
        <taxon>Streptophyta</taxon>
        <taxon>Embryophyta</taxon>
        <taxon>Tracheophyta</taxon>
        <taxon>Spermatophyta</taxon>
        <taxon>Magnoliopsida</taxon>
        <taxon>eudicotyledons</taxon>
        <taxon>Gunneridae</taxon>
        <taxon>Pentapetalae</taxon>
        <taxon>asterids</taxon>
        <taxon>lamiids</taxon>
        <taxon>Lamiales</taxon>
        <taxon>Oleaceae</taxon>
        <taxon>Oleeae</taxon>
        <taxon>Olea</taxon>
    </lineage>
</organism>
<evidence type="ECO:0000313" key="2">
    <source>
        <dbReference type="Proteomes" id="UP000594638"/>
    </source>
</evidence>
<comment type="caution">
    <text evidence="1">The sequence shown here is derived from an EMBL/GenBank/DDBJ whole genome shotgun (WGS) entry which is preliminary data.</text>
</comment>
<proteinExistence type="predicted"/>
<dbReference type="Gramene" id="OE9A050394T1">
    <property type="protein sequence ID" value="OE9A050394C1"/>
    <property type="gene ID" value="OE9A050394"/>
</dbReference>
<accession>A0A8S0R9L3</accession>
<dbReference type="PANTHER" id="PTHR48010">
    <property type="entry name" value="OS05G0588300 PROTEIN"/>
    <property type="match status" value="1"/>
</dbReference>
<keyword evidence="1" id="KW-0418">Kinase</keyword>
<dbReference type="PANTHER" id="PTHR48010:SF55">
    <property type="entry name" value="OS01G0607900 PROTEIN"/>
    <property type="match status" value="1"/>
</dbReference>
<protein>
    <submittedName>
        <fullName evidence="1">Probable inactive receptor kinase At2g26730</fullName>
    </submittedName>
</protein>
<dbReference type="Proteomes" id="UP000594638">
    <property type="component" value="Unassembled WGS sequence"/>
</dbReference>
<sequence length="89" mass="9707">MGSVEIGGINWYSSNAGAYSFNLKDLLTASTRKKSDGTSYEAVLEEGGIVLVKRLKDVVASKKEFEQQMEVLEKIKHENVLPLRCGGGS</sequence>
<keyword evidence="2" id="KW-1185">Reference proteome</keyword>
<reference evidence="1 2" key="1">
    <citation type="submission" date="2019-12" db="EMBL/GenBank/DDBJ databases">
        <authorList>
            <person name="Alioto T."/>
            <person name="Alioto T."/>
            <person name="Gomez Garrido J."/>
        </authorList>
    </citation>
    <scope>NUCLEOTIDE SEQUENCE [LARGE SCALE GENOMIC DNA]</scope>
</reference>
<dbReference type="Gene3D" id="3.30.200.20">
    <property type="entry name" value="Phosphorylase Kinase, domain 1"/>
    <property type="match status" value="1"/>
</dbReference>
<dbReference type="AlphaFoldDB" id="A0A8S0R9L3"/>
<keyword evidence="1" id="KW-0675">Receptor</keyword>
<dbReference type="OrthoDB" id="4062651at2759"/>
<name>A0A8S0R9L3_OLEEU</name>
<evidence type="ECO:0000313" key="1">
    <source>
        <dbReference type="EMBL" id="CAA2975180.1"/>
    </source>
</evidence>
<dbReference type="GO" id="GO:0016301">
    <property type="term" value="F:kinase activity"/>
    <property type="evidence" value="ECO:0007669"/>
    <property type="project" value="UniProtKB-KW"/>
</dbReference>